<evidence type="ECO:0000313" key="1">
    <source>
        <dbReference type="EMBL" id="NLR74179.1"/>
    </source>
</evidence>
<proteinExistence type="predicted"/>
<comment type="caution">
    <text evidence="1">The sequence shown here is derived from an EMBL/GenBank/DDBJ whole genome shotgun (WGS) entry which is preliminary data.</text>
</comment>
<reference evidence="1 2" key="1">
    <citation type="submission" date="2020-04" db="EMBL/GenBank/DDBJ databases">
        <title>Draft genome of Leeia sp. IMCC25680.</title>
        <authorList>
            <person name="Song J."/>
            <person name="Cho J.-C."/>
        </authorList>
    </citation>
    <scope>NUCLEOTIDE SEQUENCE [LARGE SCALE GENOMIC DNA]</scope>
    <source>
        <strain evidence="1 2">IMCC25680</strain>
    </source>
</reference>
<evidence type="ECO:0008006" key="3">
    <source>
        <dbReference type="Google" id="ProtNLM"/>
    </source>
</evidence>
<accession>A0A847SA09</accession>
<sequence length="434" mass="48047">MNAAQQAEWQQQVLAYSQAINAYVDTGLREGWDAAGKEPAVPELQHLLQPVVEHVRAAFAAGNDRDLKAELPISHEAMIPLLEHVGCAVMQVLLLDDGSILARIGDWYQDGGVMHVRGREAHWLEDILFIGRSADRRHYAAASAAGIRVTEGWQGREVARFDWPTGQEGLLGELGGSDVSWAQQPNQLIPFDEGQRLLLVSSHGIWVLAASGATRLLPTDAEIEEDREDLDDDEAFDMRYDMPHGAVSPDNRWIAVGNQGSAHLVFDRDLNLVASIGPHSEYPHFACFSEDGRHVAFNACHFYNGTTIGVAVADLPGMDTDYYADDPRQTVLQEGSRVYATACRPGELIIGDANGYLRAMGWDGQPHWFHHLGSTISGMDISADGRTLVVGSHAGYLSIIQLDAEAARPYQIGNARHWEEKRWFFWQNTAPFCW</sequence>
<dbReference type="EMBL" id="JABAIM010000001">
    <property type="protein sequence ID" value="NLR74179.1"/>
    <property type="molecule type" value="Genomic_DNA"/>
</dbReference>
<dbReference type="Proteomes" id="UP000587991">
    <property type="component" value="Unassembled WGS sequence"/>
</dbReference>
<protein>
    <recommendedName>
        <fullName evidence="3">WD40 repeat domain-containing protein</fullName>
    </recommendedName>
</protein>
<dbReference type="AlphaFoldDB" id="A0A847SA09"/>
<keyword evidence="2" id="KW-1185">Reference proteome</keyword>
<name>A0A847SA09_9NEIS</name>
<dbReference type="InterPro" id="IPR011044">
    <property type="entry name" value="Quino_amine_DH_bsu"/>
</dbReference>
<evidence type="ECO:0000313" key="2">
    <source>
        <dbReference type="Proteomes" id="UP000587991"/>
    </source>
</evidence>
<dbReference type="SUPFAM" id="SSF50969">
    <property type="entry name" value="YVTN repeat-like/Quinoprotein amine dehydrogenase"/>
    <property type="match status" value="1"/>
</dbReference>
<dbReference type="InterPro" id="IPR015943">
    <property type="entry name" value="WD40/YVTN_repeat-like_dom_sf"/>
</dbReference>
<gene>
    <name evidence="1" type="ORF">HF682_03305</name>
</gene>
<dbReference type="Gene3D" id="2.130.10.10">
    <property type="entry name" value="YVTN repeat-like/Quinoprotein amine dehydrogenase"/>
    <property type="match status" value="1"/>
</dbReference>
<organism evidence="1 2">
    <name type="scientific">Leeia aquatica</name>
    <dbReference type="NCBI Taxonomy" id="2725557"/>
    <lineage>
        <taxon>Bacteria</taxon>
        <taxon>Pseudomonadati</taxon>
        <taxon>Pseudomonadota</taxon>
        <taxon>Betaproteobacteria</taxon>
        <taxon>Neisseriales</taxon>
        <taxon>Leeiaceae</taxon>
        <taxon>Leeia</taxon>
    </lineage>
</organism>
<dbReference type="RefSeq" id="WP_168875808.1">
    <property type="nucleotide sequence ID" value="NZ_JABAIM010000001.1"/>
</dbReference>